<evidence type="ECO:0000256" key="1">
    <source>
        <dbReference type="SAM" id="MobiDB-lite"/>
    </source>
</evidence>
<feature type="compositionally biased region" description="Acidic residues" evidence="1">
    <location>
        <begin position="66"/>
        <end position="81"/>
    </location>
</feature>
<feature type="region of interest" description="Disordered" evidence="1">
    <location>
        <begin position="49"/>
        <end position="85"/>
    </location>
</feature>
<sequence>MAAETNTLKEFIDRVGLLPVLELIDRLSFADASKFSAYLAENLGYHHHKPTNSDVLSTRSVVRRDDDDDSGSSSSDEDDDAQSGRSNLNAAEKRVWNEIQTAAAGTDGLTDLVALADYATIFGLLENMNEAEASQLLNTLETQLRQEKKRNVVRRDDDGDDSGSSSSEEDDGAQSSRSNLNAAEKRVWNEIQTAAAGTDGLTDLVALADYATIFGLLENMNEAEASQLLNTLETQLRQEATAVLEKRDNDNENDNEFSQLLGSHSNFYSNLSDMEKNMWDAMKHASDQNRLTRYITDHGYGIVFGLLENMSVTEANHFLHTMERQLQKEAAMTV</sequence>
<proteinExistence type="predicted"/>
<gene>
    <name evidence="2" type="ORF">RRG08_013909</name>
</gene>
<organism evidence="2 3">
    <name type="scientific">Elysia crispata</name>
    <name type="common">lettuce slug</name>
    <dbReference type="NCBI Taxonomy" id="231223"/>
    <lineage>
        <taxon>Eukaryota</taxon>
        <taxon>Metazoa</taxon>
        <taxon>Spiralia</taxon>
        <taxon>Lophotrochozoa</taxon>
        <taxon>Mollusca</taxon>
        <taxon>Gastropoda</taxon>
        <taxon>Heterobranchia</taxon>
        <taxon>Euthyneura</taxon>
        <taxon>Panpulmonata</taxon>
        <taxon>Sacoglossa</taxon>
        <taxon>Placobranchoidea</taxon>
        <taxon>Plakobranchidae</taxon>
        <taxon>Elysia</taxon>
    </lineage>
</organism>
<protein>
    <submittedName>
        <fullName evidence="2">Uncharacterized protein</fullName>
    </submittedName>
</protein>
<feature type="compositionally biased region" description="Basic and acidic residues" evidence="1">
    <location>
        <begin position="148"/>
        <end position="157"/>
    </location>
</feature>
<reference evidence="2" key="1">
    <citation type="journal article" date="2023" name="G3 (Bethesda)">
        <title>A reference genome for the long-term kleptoplast-retaining sea slug Elysia crispata morphotype clarki.</title>
        <authorList>
            <person name="Eastman K.E."/>
            <person name="Pendleton A.L."/>
            <person name="Shaikh M.A."/>
            <person name="Suttiyut T."/>
            <person name="Ogas R."/>
            <person name="Tomko P."/>
            <person name="Gavelis G."/>
            <person name="Widhalm J.R."/>
            <person name="Wisecaver J.H."/>
        </authorList>
    </citation>
    <scope>NUCLEOTIDE SEQUENCE</scope>
    <source>
        <strain evidence="2">ECLA1</strain>
    </source>
</reference>
<dbReference type="Proteomes" id="UP001283361">
    <property type="component" value="Unassembled WGS sequence"/>
</dbReference>
<accession>A0AAE0Z7Y7</accession>
<name>A0AAE0Z7Y7_9GAST</name>
<dbReference type="EMBL" id="JAWDGP010004433">
    <property type="protein sequence ID" value="KAK3764524.1"/>
    <property type="molecule type" value="Genomic_DNA"/>
</dbReference>
<dbReference type="AlphaFoldDB" id="A0AAE0Z7Y7"/>
<evidence type="ECO:0000313" key="2">
    <source>
        <dbReference type="EMBL" id="KAK3764524.1"/>
    </source>
</evidence>
<evidence type="ECO:0000313" key="3">
    <source>
        <dbReference type="Proteomes" id="UP001283361"/>
    </source>
</evidence>
<keyword evidence="3" id="KW-1185">Reference proteome</keyword>
<comment type="caution">
    <text evidence="2">The sequence shown here is derived from an EMBL/GenBank/DDBJ whole genome shotgun (WGS) entry which is preliminary data.</text>
</comment>
<feature type="region of interest" description="Disordered" evidence="1">
    <location>
        <begin position="148"/>
        <end position="179"/>
    </location>
</feature>